<evidence type="ECO:0000256" key="7">
    <source>
        <dbReference type="RuleBase" id="RU363032"/>
    </source>
</evidence>
<dbReference type="PANTHER" id="PTHR30193:SF37">
    <property type="entry name" value="INNER MEMBRANE ABC TRANSPORTER PERMEASE PROTEIN YCJO"/>
    <property type="match status" value="1"/>
</dbReference>
<protein>
    <submittedName>
        <fullName evidence="10">Sugar ABC transporter permease</fullName>
    </submittedName>
</protein>
<evidence type="ECO:0000256" key="4">
    <source>
        <dbReference type="ARBA" id="ARBA00022692"/>
    </source>
</evidence>
<dbReference type="InterPro" id="IPR035906">
    <property type="entry name" value="MetI-like_sf"/>
</dbReference>
<accession>A0A516Q396</accession>
<feature type="transmembrane region" description="Helical" evidence="7">
    <location>
        <begin position="177"/>
        <end position="202"/>
    </location>
</feature>
<keyword evidence="4 7" id="KW-0812">Transmembrane</keyword>
<feature type="compositionally biased region" description="Basic and acidic residues" evidence="8">
    <location>
        <begin position="10"/>
        <end position="21"/>
    </location>
</feature>
<keyword evidence="6 7" id="KW-0472">Membrane</keyword>
<dbReference type="Pfam" id="PF00528">
    <property type="entry name" value="BPD_transp_1"/>
    <property type="match status" value="1"/>
</dbReference>
<keyword evidence="2 7" id="KW-0813">Transport</keyword>
<keyword evidence="11" id="KW-1185">Reference proteome</keyword>
<evidence type="ECO:0000256" key="3">
    <source>
        <dbReference type="ARBA" id="ARBA00022475"/>
    </source>
</evidence>
<dbReference type="GO" id="GO:0005886">
    <property type="term" value="C:plasma membrane"/>
    <property type="evidence" value="ECO:0007669"/>
    <property type="project" value="UniProtKB-SubCell"/>
</dbReference>
<proteinExistence type="inferred from homology"/>
<evidence type="ECO:0000256" key="8">
    <source>
        <dbReference type="SAM" id="MobiDB-lite"/>
    </source>
</evidence>
<dbReference type="SUPFAM" id="SSF161098">
    <property type="entry name" value="MetI-like"/>
    <property type="match status" value="1"/>
</dbReference>
<evidence type="ECO:0000256" key="2">
    <source>
        <dbReference type="ARBA" id="ARBA00022448"/>
    </source>
</evidence>
<dbReference type="AlphaFoldDB" id="A0A516Q396"/>
<feature type="transmembrane region" description="Helical" evidence="7">
    <location>
        <begin position="283"/>
        <end position="301"/>
    </location>
</feature>
<feature type="transmembrane region" description="Helical" evidence="7">
    <location>
        <begin position="129"/>
        <end position="149"/>
    </location>
</feature>
<reference evidence="10 11" key="1">
    <citation type="submission" date="2019-07" db="EMBL/GenBank/DDBJ databases">
        <title>Microlunatus dokdonensis sp. nov. isolated from the rhizospheric soil of the wild plant Elymus tsukushiensis.</title>
        <authorList>
            <person name="Ghim S.-Y."/>
            <person name="Hwang Y.-J."/>
            <person name="Son J.-S."/>
            <person name="Shin J.-H."/>
        </authorList>
    </citation>
    <scope>NUCLEOTIDE SEQUENCE [LARGE SCALE GENOMIC DNA]</scope>
    <source>
        <strain evidence="10 11">KUDC0627</strain>
    </source>
</reference>
<dbReference type="PANTHER" id="PTHR30193">
    <property type="entry name" value="ABC TRANSPORTER PERMEASE PROTEIN"/>
    <property type="match status" value="1"/>
</dbReference>
<dbReference type="RefSeq" id="WP_143987858.1">
    <property type="nucleotide sequence ID" value="NZ_CP041692.1"/>
</dbReference>
<dbReference type="OrthoDB" id="9804439at2"/>
<dbReference type="CDD" id="cd06261">
    <property type="entry name" value="TM_PBP2"/>
    <property type="match status" value="1"/>
</dbReference>
<feature type="transmembrane region" description="Helical" evidence="7">
    <location>
        <begin position="91"/>
        <end position="117"/>
    </location>
</feature>
<sequence length="315" mass="34845">MTATTPSVAADRRPPDGERVGSRRRLRRREYALFLAFIAPNVILLAVFAFWPVVYNAYLSLTSWNLLSQTKPFVWFANYVDMFTDPEFGMVVLRTIIFSGGVVIISITLGLMVALLLDQKLRARNLVRTFSFAPYIVSGAAIGTIWLYIFDPNYGLLKSILGVFGITSPAWMTDSAWALPGLIIVYVWKTTGFVAVVYLAGLQGLPTDLYEAARIDRAGPVTTFFRISLPLLSPVTFFVVVTSIIGSFQAFDVIAVMTDGGPGTATTTLSWYIYQQAFRAFDAGHAGAGAMIMFVLLVLITSAQARFTRNRVHYQ</sequence>
<dbReference type="KEGG" id="mik:FOE78_20115"/>
<evidence type="ECO:0000256" key="5">
    <source>
        <dbReference type="ARBA" id="ARBA00022989"/>
    </source>
</evidence>
<evidence type="ECO:0000259" key="9">
    <source>
        <dbReference type="PROSITE" id="PS50928"/>
    </source>
</evidence>
<dbReference type="Gene3D" id="1.10.3720.10">
    <property type="entry name" value="MetI-like"/>
    <property type="match status" value="1"/>
</dbReference>
<organism evidence="10 11">
    <name type="scientific">Microlunatus elymi</name>
    <dbReference type="NCBI Taxonomy" id="2596828"/>
    <lineage>
        <taxon>Bacteria</taxon>
        <taxon>Bacillati</taxon>
        <taxon>Actinomycetota</taxon>
        <taxon>Actinomycetes</taxon>
        <taxon>Propionibacteriales</taxon>
        <taxon>Propionibacteriaceae</taxon>
        <taxon>Microlunatus</taxon>
    </lineage>
</organism>
<feature type="region of interest" description="Disordered" evidence="8">
    <location>
        <begin position="1"/>
        <end position="21"/>
    </location>
</feature>
<dbReference type="Proteomes" id="UP000319263">
    <property type="component" value="Chromosome"/>
</dbReference>
<evidence type="ECO:0000256" key="1">
    <source>
        <dbReference type="ARBA" id="ARBA00004651"/>
    </source>
</evidence>
<dbReference type="GO" id="GO:0055085">
    <property type="term" value="P:transmembrane transport"/>
    <property type="evidence" value="ECO:0007669"/>
    <property type="project" value="InterPro"/>
</dbReference>
<feature type="domain" description="ABC transmembrane type-1" evidence="9">
    <location>
        <begin position="92"/>
        <end position="304"/>
    </location>
</feature>
<feature type="transmembrane region" description="Helical" evidence="7">
    <location>
        <begin position="223"/>
        <end position="248"/>
    </location>
</feature>
<dbReference type="PROSITE" id="PS50928">
    <property type="entry name" value="ABC_TM1"/>
    <property type="match status" value="1"/>
</dbReference>
<evidence type="ECO:0000313" key="11">
    <source>
        <dbReference type="Proteomes" id="UP000319263"/>
    </source>
</evidence>
<dbReference type="EMBL" id="CP041692">
    <property type="protein sequence ID" value="QDP97904.1"/>
    <property type="molecule type" value="Genomic_DNA"/>
</dbReference>
<keyword evidence="3" id="KW-1003">Cell membrane</keyword>
<gene>
    <name evidence="10" type="ORF">FOE78_20115</name>
</gene>
<feature type="transmembrane region" description="Helical" evidence="7">
    <location>
        <begin position="31"/>
        <end position="54"/>
    </location>
</feature>
<dbReference type="InterPro" id="IPR051393">
    <property type="entry name" value="ABC_transporter_permease"/>
</dbReference>
<keyword evidence="5 7" id="KW-1133">Transmembrane helix</keyword>
<dbReference type="InterPro" id="IPR000515">
    <property type="entry name" value="MetI-like"/>
</dbReference>
<evidence type="ECO:0000313" key="10">
    <source>
        <dbReference type="EMBL" id="QDP97904.1"/>
    </source>
</evidence>
<comment type="subcellular location">
    <subcellularLocation>
        <location evidence="1 7">Cell membrane</location>
        <topology evidence="1 7">Multi-pass membrane protein</topology>
    </subcellularLocation>
</comment>
<name>A0A516Q396_9ACTN</name>
<comment type="similarity">
    <text evidence="7">Belongs to the binding-protein-dependent transport system permease family.</text>
</comment>
<evidence type="ECO:0000256" key="6">
    <source>
        <dbReference type="ARBA" id="ARBA00023136"/>
    </source>
</evidence>